<protein>
    <submittedName>
        <fullName evidence="3">Uncharacterized protein</fullName>
    </submittedName>
</protein>
<gene>
    <name evidence="3" type="ORF">BO94DRAFT_613392</name>
</gene>
<organism evidence="3 4">
    <name type="scientific">Aspergillus sclerotioniger CBS 115572</name>
    <dbReference type="NCBI Taxonomy" id="1450535"/>
    <lineage>
        <taxon>Eukaryota</taxon>
        <taxon>Fungi</taxon>
        <taxon>Dikarya</taxon>
        <taxon>Ascomycota</taxon>
        <taxon>Pezizomycotina</taxon>
        <taxon>Eurotiomycetes</taxon>
        <taxon>Eurotiomycetidae</taxon>
        <taxon>Eurotiales</taxon>
        <taxon>Aspergillaceae</taxon>
        <taxon>Aspergillus</taxon>
        <taxon>Aspergillus subgen. Circumdati</taxon>
    </lineage>
</organism>
<accession>A0A317XBK1</accession>
<comment type="caution">
    <text evidence="3">The sequence shown here is derived from an EMBL/GenBank/DDBJ whole genome shotgun (WGS) entry which is preliminary data.</text>
</comment>
<evidence type="ECO:0000313" key="3">
    <source>
        <dbReference type="EMBL" id="PWY94338.1"/>
    </source>
</evidence>
<dbReference type="AlphaFoldDB" id="A0A317XBK1"/>
<name>A0A317XBK1_9EURO</name>
<proteinExistence type="predicted"/>
<evidence type="ECO:0000256" key="2">
    <source>
        <dbReference type="SAM" id="Phobius"/>
    </source>
</evidence>
<keyword evidence="2" id="KW-0472">Membrane</keyword>
<reference evidence="3 4" key="1">
    <citation type="submission" date="2016-12" db="EMBL/GenBank/DDBJ databases">
        <title>The genomes of Aspergillus section Nigri reveals drivers in fungal speciation.</title>
        <authorList>
            <consortium name="DOE Joint Genome Institute"/>
            <person name="Vesth T.C."/>
            <person name="Nybo J."/>
            <person name="Theobald S."/>
            <person name="Brandl J."/>
            <person name="Frisvad J.C."/>
            <person name="Nielsen K.F."/>
            <person name="Lyhne E.K."/>
            <person name="Kogle M.E."/>
            <person name="Kuo A."/>
            <person name="Riley R."/>
            <person name="Clum A."/>
            <person name="Nolan M."/>
            <person name="Lipzen A."/>
            <person name="Salamov A."/>
            <person name="Henrissat B."/>
            <person name="Wiebenga A."/>
            <person name="De Vries R.P."/>
            <person name="Grigoriev I.V."/>
            <person name="Mortensen U.H."/>
            <person name="Andersen M.R."/>
            <person name="Baker S.E."/>
        </authorList>
    </citation>
    <scope>NUCLEOTIDE SEQUENCE [LARGE SCALE GENOMIC DNA]</scope>
    <source>
        <strain evidence="3 4">CBS 115572</strain>
    </source>
</reference>
<keyword evidence="4" id="KW-1185">Reference proteome</keyword>
<evidence type="ECO:0000256" key="1">
    <source>
        <dbReference type="SAM" id="MobiDB-lite"/>
    </source>
</evidence>
<sequence length="252" mass="27457">MTSTPDTPTTAPPTTTTPQTLTIPLTIPNRAPLTLTITITRNTSPRDVGFHLLFPSTPITSFLDFPICQATLTPSQPSTSTPPPTGYASLYGWIQFVRSQPPSEPPSPSLSSKDTEKKKEIETWTHDPLPLTSSTNTPFAYFGHLPTMFDAPAYPDATEMDWTARTFLVYVDDCLMSRVVRPVVAFEWGFLVTDGKKEVKGVREVGVERWEEHLGGWGGGLRGGVFLEGILRVLGLGLGGGMYVMVLMVVGA</sequence>
<keyword evidence="2" id="KW-0812">Transmembrane</keyword>
<feature type="transmembrane region" description="Helical" evidence="2">
    <location>
        <begin position="230"/>
        <end position="250"/>
    </location>
</feature>
<feature type="region of interest" description="Disordered" evidence="1">
    <location>
        <begin position="100"/>
        <end position="119"/>
    </location>
</feature>
<evidence type="ECO:0000313" key="4">
    <source>
        <dbReference type="Proteomes" id="UP000246702"/>
    </source>
</evidence>
<dbReference type="EMBL" id="MSFK01000005">
    <property type="protein sequence ID" value="PWY94338.1"/>
    <property type="molecule type" value="Genomic_DNA"/>
</dbReference>
<dbReference type="RefSeq" id="XP_025471099.1">
    <property type="nucleotide sequence ID" value="XM_025616698.1"/>
</dbReference>
<dbReference type="GeneID" id="37118841"/>
<keyword evidence="2" id="KW-1133">Transmembrane helix</keyword>
<dbReference type="Proteomes" id="UP000246702">
    <property type="component" value="Unassembled WGS sequence"/>
</dbReference>
<feature type="region of interest" description="Disordered" evidence="1">
    <location>
        <begin position="1"/>
        <end position="22"/>
    </location>
</feature>
<dbReference type="OrthoDB" id="4509254at2759"/>